<comment type="caution">
    <text evidence="5">The sequence shown here is derived from an EMBL/GenBank/DDBJ whole genome shotgun (WGS) entry which is preliminary data.</text>
</comment>
<comment type="similarity">
    <text evidence="3">Belongs to the AB hydrolase superfamily. MenH family.</text>
</comment>
<dbReference type="PANTHER" id="PTHR42916:SF1">
    <property type="entry name" value="PROTEIN PHYLLO, CHLOROPLASTIC"/>
    <property type="match status" value="1"/>
</dbReference>
<evidence type="ECO:0000313" key="5">
    <source>
        <dbReference type="EMBL" id="KOO46745.1"/>
    </source>
</evidence>
<comment type="pathway">
    <text evidence="3">Quinol/quinone metabolism; 1,4-dihydroxy-2-naphthoate biosynthesis; 1,4-dihydroxy-2-naphthoate from chorismate: step 3/7.</text>
</comment>
<evidence type="ECO:0000256" key="1">
    <source>
        <dbReference type="ARBA" id="ARBA00022428"/>
    </source>
</evidence>
<dbReference type="UniPathway" id="UPA01057">
    <property type="reaction ID" value="UER00900"/>
</dbReference>
<dbReference type="PRINTS" id="PR00111">
    <property type="entry name" value="ABHYDROLASE"/>
</dbReference>
<comment type="catalytic activity">
    <reaction evidence="3">
        <text>5-enolpyruvoyl-6-hydroxy-2-succinyl-cyclohex-3-ene-1-carboxylate = (1R,6R)-6-hydroxy-2-succinyl-cyclohexa-2,4-diene-1-carboxylate + pyruvate</text>
        <dbReference type="Rhea" id="RHEA:25597"/>
        <dbReference type="ChEBI" id="CHEBI:15361"/>
        <dbReference type="ChEBI" id="CHEBI:58689"/>
        <dbReference type="ChEBI" id="CHEBI:58818"/>
        <dbReference type="EC" id="4.2.99.20"/>
    </reaction>
</comment>
<protein>
    <recommendedName>
        <fullName evidence="3">Putative 2-succinyl-6-hydroxy-2,4-cyclohexadiene-1-carboxylate synthase</fullName>
        <shortName evidence="3">SHCHC synthase</shortName>
        <ecNumber evidence="3">4.2.99.20</ecNumber>
    </recommendedName>
</protein>
<dbReference type="Gene3D" id="3.40.50.1820">
    <property type="entry name" value="alpha/beta hydrolase"/>
    <property type="match status" value="1"/>
</dbReference>
<sequence length="270" mass="30497">MKKYVINGLSYAVEIKGNGFPLLLLHGFTGAKENWEPFVAEWSSHFQLVMVDLIGHGETEQDATISRYKIESLAKDLVTLMKEIGFSKFHVVGYSMGGRLALTMAVLYPTVIKRLVLESSSPGLKTEDERHERQKKDQQLAERILMNGVASFVEKWENIPLFATQKELPQAVQQSVRRQRLLNSEQGLAQSLLGMGTGSQPSWWTHLSDIHTPVLLLVGERDKKFCRLAKEMNKKLPDSTITVIKNVGHAIHVEEPKIFGKIVREFLTTT</sequence>
<evidence type="ECO:0000256" key="3">
    <source>
        <dbReference type="HAMAP-Rule" id="MF_01660"/>
    </source>
</evidence>
<dbReference type="Pfam" id="PF00561">
    <property type="entry name" value="Abhydrolase_1"/>
    <property type="match status" value="1"/>
</dbReference>
<comment type="function">
    <text evidence="3">Catalyzes a proton abstraction reaction that results in 2,5-elimination of pyruvate from 2-succinyl-5-enolpyruvyl-6-hydroxy-3-cyclohexene-1-carboxylate (SEPHCHC) and the formation of 2-succinyl-6-hydroxy-2,4-cyclohexadiene-1-carboxylate (SHCHC).</text>
</comment>
<name>A0A0M0L6P0_9BACI</name>
<feature type="domain" description="AB hydrolase-1" evidence="4">
    <location>
        <begin position="21"/>
        <end position="256"/>
    </location>
</feature>
<dbReference type="EMBL" id="LILC01000011">
    <property type="protein sequence ID" value="KOO46745.1"/>
    <property type="molecule type" value="Genomic_DNA"/>
</dbReference>
<dbReference type="AlphaFoldDB" id="A0A0M0L6P0"/>
<gene>
    <name evidence="3" type="primary">menH</name>
    <name evidence="5" type="ORF">AMD01_07385</name>
</gene>
<dbReference type="InterPro" id="IPR022485">
    <property type="entry name" value="SHCHC_synthase_MenH"/>
</dbReference>
<dbReference type="PATRIC" id="fig|284581.3.peg.3523"/>
<dbReference type="InterPro" id="IPR029058">
    <property type="entry name" value="AB_hydrolase_fold"/>
</dbReference>
<dbReference type="STRING" id="284581.AMD01_07385"/>
<keyword evidence="6" id="KW-1185">Reference proteome</keyword>
<dbReference type="PANTHER" id="PTHR42916">
    <property type="entry name" value="2-SUCCINYL-5-ENOLPYRUVYL-6-HYDROXY-3-CYCLOHEXENE-1-CARBOXYLATE SYNTHASE"/>
    <property type="match status" value="1"/>
</dbReference>
<dbReference type="InterPro" id="IPR000073">
    <property type="entry name" value="AB_hydrolase_1"/>
</dbReference>
<keyword evidence="1 3" id="KW-0474">Menaquinone biosynthesis</keyword>
<reference evidence="6" key="1">
    <citation type="submission" date="2015-08" db="EMBL/GenBank/DDBJ databases">
        <title>Fjat-14210 dsm16467.</title>
        <authorList>
            <person name="Liu B."/>
            <person name="Wang J."/>
            <person name="Zhu Y."/>
            <person name="Liu G."/>
            <person name="Chen Q."/>
            <person name="Chen Z."/>
            <person name="Lan J."/>
            <person name="Che J."/>
            <person name="Ge C."/>
            <person name="Shi H."/>
            <person name="Pan Z."/>
            <person name="Liu X."/>
        </authorList>
    </citation>
    <scope>NUCLEOTIDE SEQUENCE [LARGE SCALE GENOMIC DNA]</scope>
    <source>
        <strain evidence="6">DSM 16467</strain>
    </source>
</reference>
<accession>A0A0M0L6P0</accession>
<organism evidence="5 6">
    <name type="scientific">Priestia koreensis</name>
    <dbReference type="NCBI Taxonomy" id="284581"/>
    <lineage>
        <taxon>Bacteria</taxon>
        <taxon>Bacillati</taxon>
        <taxon>Bacillota</taxon>
        <taxon>Bacilli</taxon>
        <taxon>Bacillales</taxon>
        <taxon>Bacillaceae</taxon>
        <taxon>Priestia</taxon>
    </lineage>
</organism>
<dbReference type="RefSeq" id="WP_053400750.1">
    <property type="nucleotide sequence ID" value="NZ_LILC01000011.1"/>
</dbReference>
<evidence type="ECO:0000313" key="6">
    <source>
        <dbReference type="Proteomes" id="UP000037558"/>
    </source>
</evidence>
<dbReference type="HAMAP" id="MF_01660">
    <property type="entry name" value="MenH"/>
    <property type="match status" value="1"/>
</dbReference>
<dbReference type="Proteomes" id="UP000037558">
    <property type="component" value="Unassembled WGS sequence"/>
</dbReference>
<dbReference type="GO" id="GO:0009234">
    <property type="term" value="P:menaquinone biosynthetic process"/>
    <property type="evidence" value="ECO:0007669"/>
    <property type="project" value="UniProtKB-UniRule"/>
</dbReference>
<dbReference type="GO" id="GO:0070205">
    <property type="term" value="F:2-succinyl-6-hydroxy-2,4-cyclohexadiene-1-carboxylate synthase activity"/>
    <property type="evidence" value="ECO:0007669"/>
    <property type="project" value="UniProtKB-UniRule"/>
</dbReference>
<dbReference type="SUPFAM" id="SSF53474">
    <property type="entry name" value="alpha/beta-Hydrolases"/>
    <property type="match status" value="1"/>
</dbReference>
<evidence type="ECO:0000259" key="4">
    <source>
        <dbReference type="Pfam" id="PF00561"/>
    </source>
</evidence>
<proteinExistence type="inferred from homology"/>
<comment type="pathway">
    <text evidence="3">Quinol/quinone metabolism; menaquinone biosynthesis.</text>
</comment>
<dbReference type="NCBIfam" id="TIGR03695">
    <property type="entry name" value="menH_SHCHC"/>
    <property type="match status" value="1"/>
</dbReference>
<keyword evidence="2 3" id="KW-0456">Lyase</keyword>
<evidence type="ECO:0000256" key="2">
    <source>
        <dbReference type="ARBA" id="ARBA00023239"/>
    </source>
</evidence>
<dbReference type="UniPathway" id="UPA00079"/>
<comment type="subunit">
    <text evidence="3">Monomer.</text>
</comment>
<dbReference type="OrthoDB" id="9808398at2"/>
<dbReference type="EC" id="4.2.99.20" evidence="3"/>